<keyword evidence="2" id="KW-0812">Transmembrane</keyword>
<dbReference type="OrthoDB" id="9626941at2759"/>
<keyword evidence="4" id="KW-1185">Reference proteome</keyword>
<comment type="caution">
    <text evidence="3">The sequence shown here is derived from an EMBL/GenBank/DDBJ whole genome shotgun (WGS) entry which is preliminary data.</text>
</comment>
<proteinExistence type="predicted"/>
<feature type="compositionally biased region" description="Basic and acidic residues" evidence="1">
    <location>
        <begin position="68"/>
        <end position="96"/>
    </location>
</feature>
<feature type="compositionally biased region" description="Polar residues" evidence="1">
    <location>
        <begin position="29"/>
        <end position="54"/>
    </location>
</feature>
<protein>
    <submittedName>
        <fullName evidence="3">13485_t:CDS:1</fullName>
    </submittedName>
</protein>
<feature type="compositionally biased region" description="Basic and acidic residues" evidence="1">
    <location>
        <begin position="1"/>
        <end position="23"/>
    </location>
</feature>
<dbReference type="InterPro" id="IPR013945">
    <property type="entry name" value="Pkr1"/>
</dbReference>
<dbReference type="PANTHER" id="PTHR28251:SF1">
    <property type="entry name" value="V-TYPE ATPASE ASSEMBLY FACTOR PKR1"/>
    <property type="match status" value="1"/>
</dbReference>
<sequence length="576" mass="64929">MTEFATHKEERQQAHDSEQHHILVDTAAVPQQSSNNEDNNISLEENLKTTTIPLKNTVILSEELPQEDMGHEKEEEQKINGRNVERDTDHDGEGEKIGYSAESDSNDKIGYSGESDNSDLEHDNTTTTTPQKSPLISPTNCASAETVFTMLREKIVVDEDGEKEHHTATETVSLQEKFEVQNDIIVESIDMKKVTEIDGGEVDEKLTSNITVISTPEKKTTIEKAEKTSFNENVTDTLAYVKKVVEEIPAHEVTVQLKSTNEKIIDTDKYHTVVEKVTIKDSIKDDVGIETVKVEKTKIDHNPVTDEITIKKEHNKQSMIETPDRVVTFTEVFSEDETEVINDADDSIDDEENPYENTESKLLDFEIVAKSMKSEFSIGGEEEEIKKEIKEEQEGGPEIKKEIKEEQEGGPETPSHEDDPEIMQNLLEIQRKMDELKNQTESIFEESNYLRQRVAVANPLDEEGELSTPPVFRAQTLLDSRSHSPYSIMSDVVDSMFNPGFNRNVVLFLNIIFLLLFASLIFLIIVTDYNAHVIAFLGLSFCLFIATNWFVASVAKAQIEESKIVVAPAGSTEKQE</sequence>
<feature type="region of interest" description="Disordered" evidence="1">
    <location>
        <begin position="388"/>
        <end position="421"/>
    </location>
</feature>
<keyword evidence="2" id="KW-1133">Transmembrane helix</keyword>
<evidence type="ECO:0000313" key="3">
    <source>
        <dbReference type="EMBL" id="CAG8489700.1"/>
    </source>
</evidence>
<reference evidence="3" key="1">
    <citation type="submission" date="2021-06" db="EMBL/GenBank/DDBJ databases">
        <authorList>
            <person name="Kallberg Y."/>
            <person name="Tangrot J."/>
            <person name="Rosling A."/>
        </authorList>
    </citation>
    <scope>NUCLEOTIDE SEQUENCE</scope>
    <source>
        <strain evidence="3">FL130A</strain>
    </source>
</reference>
<dbReference type="GO" id="GO:0070072">
    <property type="term" value="P:vacuolar proton-transporting V-type ATPase complex assembly"/>
    <property type="evidence" value="ECO:0007669"/>
    <property type="project" value="InterPro"/>
</dbReference>
<dbReference type="EMBL" id="CAJVPS010000488">
    <property type="protein sequence ID" value="CAG8489700.1"/>
    <property type="molecule type" value="Genomic_DNA"/>
</dbReference>
<evidence type="ECO:0000256" key="1">
    <source>
        <dbReference type="SAM" id="MobiDB-lite"/>
    </source>
</evidence>
<name>A0A9N8WML9_9GLOM</name>
<feature type="transmembrane region" description="Helical" evidence="2">
    <location>
        <begin position="533"/>
        <end position="555"/>
    </location>
</feature>
<dbReference type="Pfam" id="PF08636">
    <property type="entry name" value="Pkr1"/>
    <property type="match status" value="1"/>
</dbReference>
<evidence type="ECO:0000313" key="4">
    <source>
        <dbReference type="Proteomes" id="UP000789508"/>
    </source>
</evidence>
<gene>
    <name evidence="3" type="ORF">ALEPTO_LOCUS2916</name>
</gene>
<accession>A0A9N8WML9</accession>
<feature type="compositionally biased region" description="Basic and acidic residues" evidence="1">
    <location>
        <begin position="388"/>
        <end position="407"/>
    </location>
</feature>
<organism evidence="3 4">
    <name type="scientific">Ambispora leptoticha</name>
    <dbReference type="NCBI Taxonomy" id="144679"/>
    <lineage>
        <taxon>Eukaryota</taxon>
        <taxon>Fungi</taxon>
        <taxon>Fungi incertae sedis</taxon>
        <taxon>Mucoromycota</taxon>
        <taxon>Glomeromycotina</taxon>
        <taxon>Glomeromycetes</taxon>
        <taxon>Archaeosporales</taxon>
        <taxon>Ambisporaceae</taxon>
        <taxon>Ambispora</taxon>
    </lineage>
</organism>
<dbReference type="Proteomes" id="UP000789508">
    <property type="component" value="Unassembled WGS sequence"/>
</dbReference>
<dbReference type="AlphaFoldDB" id="A0A9N8WML9"/>
<feature type="transmembrane region" description="Helical" evidence="2">
    <location>
        <begin position="505"/>
        <end position="527"/>
    </location>
</feature>
<dbReference type="PANTHER" id="PTHR28251">
    <property type="entry name" value="V-TYPE ATPASE ASSEMBLY FACTOR PKR1"/>
    <property type="match status" value="1"/>
</dbReference>
<feature type="region of interest" description="Disordered" evidence="1">
    <location>
        <begin position="1"/>
        <end position="138"/>
    </location>
</feature>
<keyword evidence="2" id="KW-0472">Membrane</keyword>
<evidence type="ECO:0000256" key="2">
    <source>
        <dbReference type="SAM" id="Phobius"/>
    </source>
</evidence>
<dbReference type="GO" id="GO:0005789">
    <property type="term" value="C:endoplasmic reticulum membrane"/>
    <property type="evidence" value="ECO:0007669"/>
    <property type="project" value="TreeGrafter"/>
</dbReference>
<feature type="compositionally biased region" description="Polar residues" evidence="1">
    <location>
        <begin position="125"/>
        <end position="138"/>
    </location>
</feature>